<dbReference type="OrthoDB" id="2562973at2759"/>
<dbReference type="EMBL" id="PXOG01000183">
    <property type="protein sequence ID" value="RGP69404.1"/>
    <property type="molecule type" value="Genomic_DNA"/>
</dbReference>
<feature type="domain" description="MACPF-like" evidence="1">
    <location>
        <begin position="39"/>
        <end position="201"/>
    </location>
</feature>
<dbReference type="AlphaFoldDB" id="A0A395SAG8"/>
<evidence type="ECO:0000259" key="1">
    <source>
        <dbReference type="Pfam" id="PF22693"/>
    </source>
</evidence>
<evidence type="ECO:0000313" key="3">
    <source>
        <dbReference type="Proteomes" id="UP000266234"/>
    </source>
</evidence>
<name>A0A395SAG8_9HYPO</name>
<dbReference type="Proteomes" id="UP000266234">
    <property type="component" value="Unassembled WGS sequence"/>
</dbReference>
<dbReference type="STRING" id="694270.A0A395SAG8"/>
<accession>A0A395SAG8</accession>
<gene>
    <name evidence="2" type="ORF">FLONG3_7800</name>
</gene>
<dbReference type="Pfam" id="PF22693">
    <property type="entry name" value="MACPF_1"/>
    <property type="match status" value="1"/>
</dbReference>
<sequence>MTAIAESSLSKNSSEIAIGGGAFGWSAAITGGHEYESEERKQKRRDEETSHMIITYNFPRVTLSLDNHHLELTEECKADLVNVRTREDAGNFKRKFGKVQLGGRLHSTQESVAVTGDTTAEKSKRLKATAAMSFSGPFLEGSVKGGYGSDATRQDKTSDSKYDSHMAWEAKGGDTLLCNNPSAWCQTVSSYYNWRVVKQEGLMSMEDIIGQVAQDQKAIFENLKKYEERSRDSSVEILLYHQKSGRYLGFNTEADPLPPIIFADRKKRLKLPPITAGFLDNWSDDPGIKPLLMLNKTLDRGPRKTLSLGEVSILLGTSISGAAKPFHAQILKLSGNMVQDDKKCVRFKLMKHGVFTAWNADINCSVGCVPVSDSYKRTQLQECFEPENEKPVRFHFTPVESQSAAGLGQKVKVTIEVYSDTEFLGQIREAVGQNGAVVVDRGSLGKFHDKGDIDSSEPLEFTLQYLPSSENAE</sequence>
<organism evidence="2 3">
    <name type="scientific">Fusarium longipes</name>
    <dbReference type="NCBI Taxonomy" id="694270"/>
    <lineage>
        <taxon>Eukaryota</taxon>
        <taxon>Fungi</taxon>
        <taxon>Dikarya</taxon>
        <taxon>Ascomycota</taxon>
        <taxon>Pezizomycotina</taxon>
        <taxon>Sordariomycetes</taxon>
        <taxon>Hypocreomycetidae</taxon>
        <taxon>Hypocreales</taxon>
        <taxon>Nectriaceae</taxon>
        <taxon>Fusarium</taxon>
    </lineage>
</organism>
<proteinExistence type="predicted"/>
<comment type="caution">
    <text evidence="2">The sequence shown here is derived from an EMBL/GenBank/DDBJ whole genome shotgun (WGS) entry which is preliminary data.</text>
</comment>
<keyword evidence="3" id="KW-1185">Reference proteome</keyword>
<reference evidence="2 3" key="1">
    <citation type="journal article" date="2018" name="PLoS Pathog.">
        <title>Evolution of structural diversity of trichothecenes, a family of toxins produced by plant pathogenic and entomopathogenic fungi.</title>
        <authorList>
            <person name="Proctor R.H."/>
            <person name="McCormick S.P."/>
            <person name="Kim H.S."/>
            <person name="Cardoza R.E."/>
            <person name="Stanley A.M."/>
            <person name="Lindo L."/>
            <person name="Kelly A."/>
            <person name="Brown D.W."/>
            <person name="Lee T."/>
            <person name="Vaughan M.M."/>
            <person name="Alexander N.J."/>
            <person name="Busman M."/>
            <person name="Gutierrez S."/>
        </authorList>
    </citation>
    <scope>NUCLEOTIDE SEQUENCE [LARGE SCALE GENOMIC DNA]</scope>
    <source>
        <strain evidence="2 3">NRRL 20695</strain>
    </source>
</reference>
<dbReference type="InterPro" id="IPR054586">
    <property type="entry name" value="MACPF_1_fungal"/>
</dbReference>
<evidence type="ECO:0000313" key="2">
    <source>
        <dbReference type="EMBL" id="RGP69404.1"/>
    </source>
</evidence>
<protein>
    <submittedName>
        <fullName evidence="2">Membrane attack complex component perforin</fullName>
    </submittedName>
</protein>